<comment type="caution">
    <text evidence="2">The sequence shown here is derived from an EMBL/GenBank/DDBJ whole genome shotgun (WGS) entry which is preliminary data.</text>
</comment>
<proteinExistence type="predicted"/>
<protein>
    <submittedName>
        <fullName evidence="2">Uncharacterized protein</fullName>
    </submittedName>
</protein>
<feature type="non-terminal residue" evidence="2">
    <location>
        <position position="1"/>
    </location>
</feature>
<accession>A0AAV2HC26</accession>
<keyword evidence="3" id="KW-1185">Reference proteome</keyword>
<sequence>YHHDNQGKRGDAATYQRETSPALDQHVQGSDCLKLPQSCSPEHCTHSSPSPMNITDTSNQVSISNVFPEDSELSDVTDTNVIPTIVPDLIHVSREDKRSGAIEGMQNSFRPIKPAKEFKTDAAFVTKSDPENEMYVALDLKNEDRTNKATGTRQVQPQIAADDGNKGNKHPSKQESRRNLLKAGR</sequence>
<reference evidence="2 3" key="1">
    <citation type="submission" date="2024-04" db="EMBL/GenBank/DDBJ databases">
        <authorList>
            <consortium name="Genoscope - CEA"/>
            <person name="William W."/>
        </authorList>
    </citation>
    <scope>NUCLEOTIDE SEQUENCE [LARGE SCALE GENOMIC DNA]</scope>
</reference>
<evidence type="ECO:0000313" key="2">
    <source>
        <dbReference type="EMBL" id="CAL1529596.1"/>
    </source>
</evidence>
<gene>
    <name evidence="2" type="ORF">GSLYS_00003751001</name>
</gene>
<feature type="compositionally biased region" description="Polar residues" evidence="1">
    <location>
        <begin position="148"/>
        <end position="157"/>
    </location>
</feature>
<feature type="region of interest" description="Disordered" evidence="1">
    <location>
        <begin position="140"/>
        <end position="185"/>
    </location>
</feature>
<feature type="non-terminal residue" evidence="2">
    <location>
        <position position="185"/>
    </location>
</feature>
<name>A0AAV2HC26_LYMST</name>
<feature type="region of interest" description="Disordered" evidence="1">
    <location>
        <begin position="1"/>
        <end position="28"/>
    </location>
</feature>
<dbReference type="EMBL" id="CAXITT010000051">
    <property type="protein sequence ID" value="CAL1529596.1"/>
    <property type="molecule type" value="Genomic_DNA"/>
</dbReference>
<evidence type="ECO:0000313" key="3">
    <source>
        <dbReference type="Proteomes" id="UP001497497"/>
    </source>
</evidence>
<evidence type="ECO:0000256" key="1">
    <source>
        <dbReference type="SAM" id="MobiDB-lite"/>
    </source>
</evidence>
<dbReference type="Proteomes" id="UP001497497">
    <property type="component" value="Unassembled WGS sequence"/>
</dbReference>
<organism evidence="2 3">
    <name type="scientific">Lymnaea stagnalis</name>
    <name type="common">Great pond snail</name>
    <name type="synonym">Helix stagnalis</name>
    <dbReference type="NCBI Taxonomy" id="6523"/>
    <lineage>
        <taxon>Eukaryota</taxon>
        <taxon>Metazoa</taxon>
        <taxon>Spiralia</taxon>
        <taxon>Lophotrochozoa</taxon>
        <taxon>Mollusca</taxon>
        <taxon>Gastropoda</taxon>
        <taxon>Heterobranchia</taxon>
        <taxon>Euthyneura</taxon>
        <taxon>Panpulmonata</taxon>
        <taxon>Hygrophila</taxon>
        <taxon>Lymnaeoidea</taxon>
        <taxon>Lymnaeidae</taxon>
        <taxon>Lymnaea</taxon>
    </lineage>
</organism>
<feature type="compositionally biased region" description="Basic and acidic residues" evidence="1">
    <location>
        <begin position="1"/>
        <end position="11"/>
    </location>
</feature>
<dbReference type="AlphaFoldDB" id="A0AAV2HC26"/>